<dbReference type="AlphaFoldDB" id="A0AAD9X3Y5"/>
<organism evidence="1 2">
    <name type="scientific">Dipteronia dyeriana</name>
    <dbReference type="NCBI Taxonomy" id="168575"/>
    <lineage>
        <taxon>Eukaryota</taxon>
        <taxon>Viridiplantae</taxon>
        <taxon>Streptophyta</taxon>
        <taxon>Embryophyta</taxon>
        <taxon>Tracheophyta</taxon>
        <taxon>Spermatophyta</taxon>
        <taxon>Magnoliopsida</taxon>
        <taxon>eudicotyledons</taxon>
        <taxon>Gunneridae</taxon>
        <taxon>Pentapetalae</taxon>
        <taxon>rosids</taxon>
        <taxon>malvids</taxon>
        <taxon>Sapindales</taxon>
        <taxon>Sapindaceae</taxon>
        <taxon>Hippocastanoideae</taxon>
        <taxon>Acereae</taxon>
        <taxon>Dipteronia</taxon>
    </lineage>
</organism>
<dbReference type="Proteomes" id="UP001280121">
    <property type="component" value="Unassembled WGS sequence"/>
</dbReference>
<name>A0AAD9X3Y5_9ROSI</name>
<comment type="caution">
    <text evidence="1">The sequence shown here is derived from an EMBL/GenBank/DDBJ whole genome shotgun (WGS) entry which is preliminary data.</text>
</comment>
<accession>A0AAD9X3Y5</accession>
<keyword evidence="2" id="KW-1185">Reference proteome</keyword>
<dbReference type="InterPro" id="IPR036691">
    <property type="entry name" value="Endo/exonu/phosph_ase_sf"/>
</dbReference>
<protein>
    <submittedName>
        <fullName evidence="1">Uncharacterized protein</fullName>
    </submittedName>
</protein>
<gene>
    <name evidence="1" type="ORF">Ddye_012166</name>
</gene>
<reference evidence="1" key="1">
    <citation type="journal article" date="2023" name="Plant J.">
        <title>Genome sequences and population genomics provide insights into the demographic history, inbreeding, and mutation load of two 'living fossil' tree species of Dipteronia.</title>
        <authorList>
            <person name="Feng Y."/>
            <person name="Comes H.P."/>
            <person name="Chen J."/>
            <person name="Zhu S."/>
            <person name="Lu R."/>
            <person name="Zhang X."/>
            <person name="Li P."/>
            <person name="Qiu J."/>
            <person name="Olsen K.M."/>
            <person name="Qiu Y."/>
        </authorList>
    </citation>
    <scope>NUCLEOTIDE SEQUENCE</scope>
    <source>
        <strain evidence="1">KIB01</strain>
    </source>
</reference>
<proteinExistence type="predicted"/>
<dbReference type="EMBL" id="JANJYI010000004">
    <property type="protein sequence ID" value="KAK2652310.1"/>
    <property type="molecule type" value="Genomic_DNA"/>
</dbReference>
<dbReference type="Gene3D" id="3.60.10.10">
    <property type="entry name" value="Endonuclease/exonuclease/phosphatase"/>
    <property type="match status" value="1"/>
</dbReference>
<dbReference type="SUPFAM" id="SSF56219">
    <property type="entry name" value="DNase I-like"/>
    <property type="match status" value="1"/>
</dbReference>
<evidence type="ECO:0000313" key="2">
    <source>
        <dbReference type="Proteomes" id="UP001280121"/>
    </source>
</evidence>
<sequence length="239" mass="26950">MGFSNLPGNITAVLELILRLTIGKRKESKHCLNRTTQKKTATALDPPPLDVGTNAIDLSLVPDRNCKDGSSVTKASNVQNGNLVVDSVGKSGGLCMIWDNSIIVDLLSYWNTGFYGHPVQAQRLNFWILLRRLTGLYNLPWVVLGDFYEIMFNSKNVGGTNKNWWDMAMFREAVEDSELEDMGFVRAKFTWSNKRDVNSGAIFFRILLSDTWISGIRIINLLSLNVWISQLMTTLEDQK</sequence>
<evidence type="ECO:0000313" key="1">
    <source>
        <dbReference type="EMBL" id="KAK2652310.1"/>
    </source>
</evidence>